<proteinExistence type="predicted"/>
<dbReference type="EMBL" id="JH159160">
    <property type="protein sequence ID" value="EGZ08983.1"/>
    <property type="molecule type" value="Genomic_DNA"/>
</dbReference>
<reference evidence="2 3" key="1">
    <citation type="journal article" date="2006" name="Science">
        <title>Phytophthora genome sequences uncover evolutionary origins and mechanisms of pathogenesis.</title>
        <authorList>
            <person name="Tyler B.M."/>
            <person name="Tripathy S."/>
            <person name="Zhang X."/>
            <person name="Dehal P."/>
            <person name="Jiang R.H."/>
            <person name="Aerts A."/>
            <person name="Arredondo F.D."/>
            <person name="Baxter L."/>
            <person name="Bensasson D."/>
            <person name="Beynon J.L."/>
            <person name="Chapman J."/>
            <person name="Damasceno C.M."/>
            <person name="Dorrance A.E."/>
            <person name="Dou D."/>
            <person name="Dickerman A.W."/>
            <person name="Dubchak I.L."/>
            <person name="Garbelotto M."/>
            <person name="Gijzen M."/>
            <person name="Gordon S.G."/>
            <person name="Govers F."/>
            <person name="Grunwald N.J."/>
            <person name="Huang W."/>
            <person name="Ivors K.L."/>
            <person name="Jones R.W."/>
            <person name="Kamoun S."/>
            <person name="Krampis K."/>
            <person name="Lamour K.H."/>
            <person name="Lee M.K."/>
            <person name="McDonald W.H."/>
            <person name="Medina M."/>
            <person name="Meijer H.J."/>
            <person name="Nordberg E.K."/>
            <person name="Maclean D.J."/>
            <person name="Ospina-Giraldo M.D."/>
            <person name="Morris P.F."/>
            <person name="Phuntumart V."/>
            <person name="Putnam N.H."/>
            <person name="Rash S."/>
            <person name="Rose J.K."/>
            <person name="Sakihama Y."/>
            <person name="Salamov A.A."/>
            <person name="Savidor A."/>
            <person name="Scheuring C.F."/>
            <person name="Smith B.M."/>
            <person name="Sobral B.W."/>
            <person name="Terry A."/>
            <person name="Torto-Alalibo T.A."/>
            <person name="Win J."/>
            <person name="Xu Z."/>
            <person name="Zhang H."/>
            <person name="Grigoriev I.V."/>
            <person name="Rokhsar D.S."/>
            <person name="Boore J.L."/>
        </authorList>
    </citation>
    <scope>NUCLEOTIDE SEQUENCE [LARGE SCALE GENOMIC DNA]</scope>
    <source>
        <strain evidence="2 3">P6497</strain>
    </source>
</reference>
<name>G5A6M8_PHYSP</name>
<dbReference type="PANTHER" id="PTHR33977:SF1">
    <property type="entry name" value="ZINC ION BINDING PROTEIN"/>
    <property type="match status" value="1"/>
</dbReference>
<dbReference type="GeneID" id="20660804"/>
<gene>
    <name evidence="2" type="ORF">PHYSODRAFT_524758</name>
</gene>
<evidence type="ECO:0000313" key="2">
    <source>
        <dbReference type="EMBL" id="EGZ08983.1"/>
    </source>
</evidence>
<dbReference type="PANTHER" id="PTHR33977">
    <property type="entry name" value="ZINC ION BINDING PROTEIN"/>
    <property type="match status" value="1"/>
</dbReference>
<dbReference type="AlphaFoldDB" id="G5A6M8"/>
<dbReference type="KEGG" id="psoj:PHYSODRAFT_524758"/>
<sequence length="257" mass="29716">MFGGTRDDDGFPRIGKGEDDDALVLGVSTVGLLEKLRSFQESNIFALFHLDATFKLSEIGYPVITCGFSDYSRKYHLAAVFVISRLTHVEYSSVLAAVLQVYHKLFSQDPKIDAVLGDAEDAQYNALQSSPQFRGATFLMCFFHVLYNVRKRTRQLDNAAGAMVYKGIIAMHFSASLMEFYQIRDTILAQWRKVRVLQDFANYFEKQWIQSRYWRWQAFHTPTGYATTNNPCETFNASVKRYLMRKMFDTQRLLRKL</sequence>
<protein>
    <recommendedName>
        <fullName evidence="1">MULE transposase domain-containing protein</fullName>
    </recommendedName>
</protein>
<evidence type="ECO:0000313" key="3">
    <source>
        <dbReference type="Proteomes" id="UP000002640"/>
    </source>
</evidence>
<evidence type="ECO:0000259" key="1">
    <source>
        <dbReference type="Pfam" id="PF10551"/>
    </source>
</evidence>
<accession>G5A6M8</accession>
<dbReference type="RefSeq" id="XP_009535616.1">
    <property type="nucleotide sequence ID" value="XM_009537321.1"/>
</dbReference>
<dbReference type="Proteomes" id="UP000002640">
    <property type="component" value="Unassembled WGS sequence"/>
</dbReference>
<keyword evidence="3" id="KW-1185">Reference proteome</keyword>
<dbReference type="InterPro" id="IPR018289">
    <property type="entry name" value="MULE_transposase_dom"/>
</dbReference>
<dbReference type="Pfam" id="PF10551">
    <property type="entry name" value="MULE"/>
    <property type="match status" value="1"/>
</dbReference>
<organism evidence="2 3">
    <name type="scientific">Phytophthora sojae (strain P6497)</name>
    <name type="common">Soybean stem and root rot agent</name>
    <name type="synonym">Phytophthora megasperma f. sp. glycines</name>
    <dbReference type="NCBI Taxonomy" id="1094619"/>
    <lineage>
        <taxon>Eukaryota</taxon>
        <taxon>Sar</taxon>
        <taxon>Stramenopiles</taxon>
        <taxon>Oomycota</taxon>
        <taxon>Peronosporomycetes</taxon>
        <taxon>Peronosporales</taxon>
        <taxon>Peronosporaceae</taxon>
        <taxon>Phytophthora</taxon>
    </lineage>
</organism>
<feature type="non-terminal residue" evidence="2">
    <location>
        <position position="257"/>
    </location>
</feature>
<feature type="domain" description="MULE transposase" evidence="1">
    <location>
        <begin position="48"/>
        <end position="147"/>
    </location>
</feature>
<dbReference type="InParanoid" id="G5A6M8"/>